<dbReference type="OrthoDB" id="184583at2759"/>
<dbReference type="eggNOG" id="ENOG502S5JJ">
    <property type="taxonomic scope" value="Eukaryota"/>
</dbReference>
<dbReference type="VEuPathDB" id="FungiDB:SDRG_16852"/>
<protein>
    <recommendedName>
        <fullName evidence="3">F-box domain-containing protein</fullName>
    </recommendedName>
</protein>
<dbReference type="SUPFAM" id="SSF52047">
    <property type="entry name" value="RNI-like"/>
    <property type="match status" value="1"/>
</dbReference>
<proteinExistence type="predicted"/>
<dbReference type="EMBL" id="JH767288">
    <property type="protein sequence ID" value="EQC25272.1"/>
    <property type="molecule type" value="Genomic_DNA"/>
</dbReference>
<organism evidence="1 2">
    <name type="scientific">Saprolegnia diclina (strain VS20)</name>
    <dbReference type="NCBI Taxonomy" id="1156394"/>
    <lineage>
        <taxon>Eukaryota</taxon>
        <taxon>Sar</taxon>
        <taxon>Stramenopiles</taxon>
        <taxon>Oomycota</taxon>
        <taxon>Saprolegniomycetes</taxon>
        <taxon>Saprolegniales</taxon>
        <taxon>Saprolegniaceae</taxon>
        <taxon>Saprolegnia</taxon>
    </lineage>
</organism>
<evidence type="ECO:0000313" key="2">
    <source>
        <dbReference type="Proteomes" id="UP000030762"/>
    </source>
</evidence>
<dbReference type="RefSeq" id="XP_008621297.1">
    <property type="nucleotide sequence ID" value="XM_008623075.1"/>
</dbReference>
<reference evidence="1 2" key="1">
    <citation type="submission" date="2012-04" db="EMBL/GenBank/DDBJ databases">
        <title>The Genome Sequence of Saprolegnia declina VS20.</title>
        <authorList>
            <consortium name="The Broad Institute Genome Sequencing Platform"/>
            <person name="Russ C."/>
            <person name="Nusbaum C."/>
            <person name="Tyler B."/>
            <person name="van West P."/>
            <person name="Dieguez-Uribeondo J."/>
            <person name="de Bruijn I."/>
            <person name="Tripathy S."/>
            <person name="Jiang R."/>
            <person name="Young S.K."/>
            <person name="Zeng Q."/>
            <person name="Gargeya S."/>
            <person name="Fitzgerald M."/>
            <person name="Haas B."/>
            <person name="Abouelleil A."/>
            <person name="Alvarado L."/>
            <person name="Arachchi H.M."/>
            <person name="Berlin A."/>
            <person name="Chapman S.B."/>
            <person name="Goldberg J."/>
            <person name="Griggs A."/>
            <person name="Gujja S."/>
            <person name="Hansen M."/>
            <person name="Howarth C."/>
            <person name="Imamovic A."/>
            <person name="Larimer J."/>
            <person name="McCowen C."/>
            <person name="Montmayeur A."/>
            <person name="Murphy C."/>
            <person name="Neiman D."/>
            <person name="Pearson M."/>
            <person name="Priest M."/>
            <person name="Roberts A."/>
            <person name="Saif S."/>
            <person name="Shea T."/>
            <person name="Sisk P."/>
            <person name="Sykes S."/>
            <person name="Wortman J."/>
            <person name="Nusbaum C."/>
            <person name="Birren B."/>
        </authorList>
    </citation>
    <scope>NUCLEOTIDE SEQUENCE [LARGE SCALE GENOMIC DNA]</scope>
    <source>
        <strain evidence="1 2">VS20</strain>
    </source>
</reference>
<dbReference type="Proteomes" id="UP000030762">
    <property type="component" value="Unassembled WGS sequence"/>
</dbReference>
<dbReference type="GeneID" id="19957579"/>
<dbReference type="InParanoid" id="T0R700"/>
<name>T0R700_SAPDV</name>
<keyword evidence="2" id="KW-1185">Reference proteome</keyword>
<evidence type="ECO:0008006" key="3">
    <source>
        <dbReference type="Google" id="ProtNLM"/>
    </source>
</evidence>
<evidence type="ECO:0000313" key="1">
    <source>
        <dbReference type="EMBL" id="EQC25272.1"/>
    </source>
</evidence>
<dbReference type="AlphaFoldDB" id="T0R700"/>
<gene>
    <name evidence="1" type="ORF">SDRG_16852</name>
</gene>
<sequence>MAQEPCLLPEALDNIARFINDRHTLQAFFAAVPMPEPAALHDLVTNPDASIFVMDRPTIVLYSAPELASTVARLYALLSLRPSLLVVVNSGTNLDYLGPLLPKVTAMTVEMHTATPTDETTWVRAIVRRCPHPNELHVHLAVRHKLVAPRLPLLAFPALRFLTLRTRVPLDGASIATIHAWLERGTAVGLSLDDVHFREADARALCDALHACHSLVELHLIDVAYLTLAMLGARPLPSTLRVFTYNRLYVRATPSPLLTALRSANQLHTLDLSGGGHVIPGAIAELLPHFPHLRTLDLSGHKFEPQDDILHLITAMAKVRSLEQIMLRRCDLPNEAISALIECIPAWTSLRRLDLAGVRRIRAPQLQTMLSVLLGCPHFAILGLRFPLFTDATWRNIVPALGAGLLHWRRLVFSECQPTAVQVLQLLRRLLEHNQEPFSVTCGKGYSEYALQAAYSGLLHELGPLQPPIQASPCVIAIEKV</sequence>
<accession>T0R700</accession>
<dbReference type="InterPro" id="IPR032675">
    <property type="entry name" value="LRR_dom_sf"/>
</dbReference>
<dbReference type="Gene3D" id="3.80.10.10">
    <property type="entry name" value="Ribonuclease Inhibitor"/>
    <property type="match status" value="1"/>
</dbReference>